<dbReference type="EMBL" id="JAIQ01000120">
    <property type="protein sequence ID" value="KLD98549.1"/>
    <property type="molecule type" value="Genomic_DNA"/>
</dbReference>
<feature type="transmembrane region" description="Helical" evidence="7">
    <location>
        <begin position="149"/>
        <end position="172"/>
    </location>
</feature>
<dbReference type="SUPFAM" id="SSF52540">
    <property type="entry name" value="P-loop containing nucleoside triphosphate hydrolases"/>
    <property type="match status" value="1"/>
</dbReference>
<evidence type="ECO:0008006" key="12">
    <source>
        <dbReference type="Google" id="ProtNLM"/>
    </source>
</evidence>
<proteinExistence type="predicted"/>
<dbReference type="InterPro" id="IPR036640">
    <property type="entry name" value="ABC1_TM_sf"/>
</dbReference>
<dbReference type="PANTHER" id="PTHR24221:SF248">
    <property type="entry name" value="ABC TRANSPORTER TRANSMEMBRANE REGION"/>
    <property type="match status" value="1"/>
</dbReference>
<feature type="transmembrane region" description="Helical" evidence="7">
    <location>
        <begin position="178"/>
        <end position="200"/>
    </location>
</feature>
<keyword evidence="4" id="KW-0067">ATP-binding</keyword>
<evidence type="ECO:0000259" key="9">
    <source>
        <dbReference type="PROSITE" id="PS50929"/>
    </source>
</evidence>
<dbReference type="Gene3D" id="1.20.1560.10">
    <property type="entry name" value="ABC transporter type 1, transmembrane domain"/>
    <property type="match status" value="1"/>
</dbReference>
<reference evidence="10 11" key="1">
    <citation type="submission" date="2014-01" db="EMBL/GenBank/DDBJ databases">
        <title>Development of a Comparative Genomic Fingerprinting Assay for High Resolution Genotyping of Arcobacter butzleri.</title>
        <authorList>
            <person name="Webb A.L."/>
            <person name="Inglis G.D."/>
            <person name="Kruczkiewicz P."/>
            <person name="Selinger L.B."/>
            <person name="Taboada E.N."/>
        </authorList>
    </citation>
    <scope>NUCLEOTIDE SEQUENCE [LARGE SCALE GENOMIC DNA]</scope>
    <source>
        <strain evidence="10 11">L348</strain>
    </source>
</reference>
<dbReference type="Pfam" id="PF00005">
    <property type="entry name" value="ABC_tran"/>
    <property type="match status" value="1"/>
</dbReference>
<feature type="domain" description="ABC transmembrane type-1" evidence="9">
    <location>
        <begin position="153"/>
        <end position="433"/>
    </location>
</feature>
<evidence type="ECO:0000256" key="7">
    <source>
        <dbReference type="SAM" id="Phobius"/>
    </source>
</evidence>
<dbReference type="InterPro" id="IPR003439">
    <property type="entry name" value="ABC_transporter-like_ATP-bd"/>
</dbReference>
<evidence type="ECO:0000313" key="10">
    <source>
        <dbReference type="EMBL" id="KLD98549.1"/>
    </source>
</evidence>
<keyword evidence="6 7" id="KW-0472">Membrane</keyword>
<evidence type="ECO:0000256" key="2">
    <source>
        <dbReference type="ARBA" id="ARBA00022692"/>
    </source>
</evidence>
<evidence type="ECO:0000256" key="6">
    <source>
        <dbReference type="ARBA" id="ARBA00023136"/>
    </source>
</evidence>
<dbReference type="SMART" id="SM00382">
    <property type="entry name" value="AAA"/>
    <property type="match status" value="1"/>
</dbReference>
<evidence type="ECO:0000259" key="8">
    <source>
        <dbReference type="PROSITE" id="PS50893"/>
    </source>
</evidence>
<evidence type="ECO:0000256" key="1">
    <source>
        <dbReference type="ARBA" id="ARBA00004651"/>
    </source>
</evidence>
<comment type="caution">
    <text evidence="10">The sequence shown here is derived from an EMBL/GenBank/DDBJ whole genome shotgun (WGS) entry which is preliminary data.</text>
</comment>
<keyword evidence="3" id="KW-0547">Nucleotide-binding</keyword>
<feature type="transmembrane region" description="Helical" evidence="7">
    <location>
        <begin position="287"/>
        <end position="307"/>
    </location>
</feature>
<dbReference type="InterPro" id="IPR011527">
    <property type="entry name" value="ABC1_TM_dom"/>
</dbReference>
<dbReference type="GO" id="GO:0016887">
    <property type="term" value="F:ATP hydrolysis activity"/>
    <property type="evidence" value="ECO:0007669"/>
    <property type="project" value="InterPro"/>
</dbReference>
<feature type="transmembrane region" description="Helical" evidence="7">
    <location>
        <begin position="258"/>
        <end position="281"/>
    </location>
</feature>
<dbReference type="Gene3D" id="3.40.50.300">
    <property type="entry name" value="P-loop containing nucleotide triphosphate hydrolases"/>
    <property type="match status" value="1"/>
</dbReference>
<dbReference type="GO" id="GO:0005886">
    <property type="term" value="C:plasma membrane"/>
    <property type="evidence" value="ECO:0007669"/>
    <property type="project" value="UniProtKB-SubCell"/>
</dbReference>
<sequence length="698" mass="77338">MIYNNLNLAKEDLKWLLSANTIISDSTNALNSKKVEMILENLTSFDAKYLELFYVELFSSLDFESLSFSKDISKQFLPNFAIVPNFGVVFIYEQTKEGEYKAQSKDGIKIFKSFPANTRFANLRKKEVSKEKTSAYEMFKKVALEQKRLLVYAAAATFSINTLALGTSLYTMQVYDRVVPTGAISTLVALTIGVFIAIFLEMMIKFSRSVLLDYATKKMDIEYSNDIFERFLRIRCDALPKSIGTLTGQLQSYNNVRAFITSAAMFLFIDLPFSIIFILAIFVIGGFAMGLVPIGFLILSLIVGFIFRKKIEQASKNSSMASYKKMGLMVETVENSENIKATGAGFNILNNWNRLTQEAVDDDIEIRHYSDMSSYITACLQQLSYIAIVSLGAYLVAENGTITMGALIAMTILSGRILQPIAQLPNQFVQWGKASLAVKDLDNVYKLASDNDGITRPLSPYLDTTNIRCKDISFGYTENSNVISVSELNIKQGEKVAILGAIGSGKSTFLKILAGLYKPTKGFVYLDGIDMQLIKRDFLTENMSYLPQTTKLFAGTLRDNLIFGMIGISDEQIIEAAKLTGLIGLINALPNGLDTVVPEGGESVSGGQKQLIALTRMIVANKKIILLDEPTASMDEGTERQIISMLHQKLSPEQTMVVVTHKPIVLNMVDRIIVLTPNGVAVDGTKEEVLAKLTPKKQ</sequence>
<dbReference type="Proteomes" id="UP000035514">
    <property type="component" value="Unassembled WGS sequence"/>
</dbReference>
<organism evidence="10 11">
    <name type="scientific">Aliarcobacter butzleri L348</name>
    <dbReference type="NCBI Taxonomy" id="1447256"/>
    <lineage>
        <taxon>Bacteria</taxon>
        <taxon>Pseudomonadati</taxon>
        <taxon>Campylobacterota</taxon>
        <taxon>Epsilonproteobacteria</taxon>
        <taxon>Campylobacterales</taxon>
        <taxon>Arcobacteraceae</taxon>
        <taxon>Aliarcobacter</taxon>
    </lineage>
</organism>
<evidence type="ECO:0000256" key="5">
    <source>
        <dbReference type="ARBA" id="ARBA00022989"/>
    </source>
</evidence>
<dbReference type="RefSeq" id="WP_052943042.1">
    <property type="nucleotide sequence ID" value="NZ_JAIQ01000120.1"/>
</dbReference>
<dbReference type="PANTHER" id="PTHR24221">
    <property type="entry name" value="ATP-BINDING CASSETTE SUB-FAMILY B"/>
    <property type="match status" value="1"/>
</dbReference>
<keyword evidence="2 7" id="KW-0812">Transmembrane</keyword>
<dbReference type="InterPro" id="IPR027417">
    <property type="entry name" value="P-loop_NTPase"/>
</dbReference>
<accession>A0A0G9JY52</accession>
<dbReference type="InterPro" id="IPR039421">
    <property type="entry name" value="Type_1_exporter"/>
</dbReference>
<dbReference type="GO" id="GO:0140359">
    <property type="term" value="F:ABC-type transporter activity"/>
    <property type="evidence" value="ECO:0007669"/>
    <property type="project" value="InterPro"/>
</dbReference>
<gene>
    <name evidence="10" type="ORF">AA20_08600</name>
</gene>
<dbReference type="GO" id="GO:0005524">
    <property type="term" value="F:ATP binding"/>
    <property type="evidence" value="ECO:0007669"/>
    <property type="project" value="UniProtKB-KW"/>
</dbReference>
<dbReference type="SUPFAM" id="SSF90123">
    <property type="entry name" value="ABC transporter transmembrane region"/>
    <property type="match status" value="1"/>
</dbReference>
<evidence type="ECO:0000313" key="11">
    <source>
        <dbReference type="Proteomes" id="UP000035514"/>
    </source>
</evidence>
<dbReference type="PROSITE" id="PS50929">
    <property type="entry name" value="ABC_TM1F"/>
    <property type="match status" value="1"/>
</dbReference>
<dbReference type="InterPro" id="IPR003593">
    <property type="entry name" value="AAA+_ATPase"/>
</dbReference>
<dbReference type="GO" id="GO:0034040">
    <property type="term" value="F:ATPase-coupled lipid transmembrane transporter activity"/>
    <property type="evidence" value="ECO:0007669"/>
    <property type="project" value="TreeGrafter"/>
</dbReference>
<dbReference type="PATRIC" id="fig|1447256.3.peg.1679"/>
<evidence type="ECO:0000256" key="3">
    <source>
        <dbReference type="ARBA" id="ARBA00022741"/>
    </source>
</evidence>
<dbReference type="PROSITE" id="PS50893">
    <property type="entry name" value="ABC_TRANSPORTER_2"/>
    <property type="match status" value="1"/>
</dbReference>
<comment type="subcellular location">
    <subcellularLocation>
        <location evidence="1">Cell membrane</location>
        <topology evidence="1">Multi-pass membrane protein</topology>
    </subcellularLocation>
</comment>
<name>A0A0G9JY52_9BACT</name>
<keyword evidence="5 7" id="KW-1133">Transmembrane helix</keyword>
<dbReference type="AlphaFoldDB" id="A0A0G9JY52"/>
<evidence type="ECO:0000256" key="4">
    <source>
        <dbReference type="ARBA" id="ARBA00022840"/>
    </source>
</evidence>
<dbReference type="Pfam" id="PF00664">
    <property type="entry name" value="ABC_membrane"/>
    <property type="match status" value="1"/>
</dbReference>
<protein>
    <recommendedName>
        <fullName evidence="12">ABC transporter ATP-binding protein</fullName>
    </recommendedName>
</protein>
<feature type="domain" description="ABC transporter" evidence="8">
    <location>
        <begin position="467"/>
        <end position="698"/>
    </location>
</feature>